<dbReference type="AlphaFoldDB" id="A0A3P7LM98"/>
<dbReference type="EMBL" id="UYRU01050588">
    <property type="protein sequence ID" value="VDN11058.1"/>
    <property type="molecule type" value="Genomic_DNA"/>
</dbReference>
<dbReference type="PROSITE" id="PS50878">
    <property type="entry name" value="RT_POL"/>
    <property type="match status" value="1"/>
</dbReference>
<evidence type="ECO:0000313" key="2">
    <source>
        <dbReference type="EMBL" id="VDN11058.1"/>
    </source>
</evidence>
<dbReference type="PANTHER" id="PTHR47027">
    <property type="entry name" value="REVERSE TRANSCRIPTASE DOMAIN-CONTAINING PROTEIN"/>
    <property type="match status" value="1"/>
</dbReference>
<feature type="domain" description="Reverse transcriptase" evidence="1">
    <location>
        <begin position="1"/>
        <end position="193"/>
    </location>
</feature>
<gene>
    <name evidence="2" type="ORF">DILT_LOCUS6889</name>
</gene>
<organism evidence="2 3">
    <name type="scientific">Dibothriocephalus latus</name>
    <name type="common">Fish tapeworm</name>
    <name type="synonym">Diphyllobothrium latum</name>
    <dbReference type="NCBI Taxonomy" id="60516"/>
    <lineage>
        <taxon>Eukaryota</taxon>
        <taxon>Metazoa</taxon>
        <taxon>Spiralia</taxon>
        <taxon>Lophotrochozoa</taxon>
        <taxon>Platyhelminthes</taxon>
        <taxon>Cestoda</taxon>
        <taxon>Eucestoda</taxon>
        <taxon>Diphyllobothriidea</taxon>
        <taxon>Diphyllobothriidae</taxon>
        <taxon>Dibothriocephalus</taxon>
    </lineage>
</organism>
<accession>A0A3P7LM98</accession>
<keyword evidence="3" id="KW-1185">Reference proteome</keyword>
<protein>
    <recommendedName>
        <fullName evidence="1">Reverse transcriptase domain-containing protein</fullName>
    </recommendedName>
</protein>
<evidence type="ECO:0000313" key="3">
    <source>
        <dbReference type="Proteomes" id="UP000281553"/>
    </source>
</evidence>
<evidence type="ECO:0000259" key="1">
    <source>
        <dbReference type="PROSITE" id="PS50878"/>
    </source>
</evidence>
<dbReference type="PANTHER" id="PTHR47027:SF26">
    <property type="entry name" value="REVERSE TRANSCRIPTASE DOMAIN-CONTAINING PROTEIN"/>
    <property type="match status" value="1"/>
</dbReference>
<proteinExistence type="predicted"/>
<sequence length="253" mass="28196">MQDNWHEMRTPLYTSFLVLTKVSEKVNRAGLSKVMQTFGSHENYTHMVRQFIDGMMARATDDELVSKAFAVTNGVKRGCVLVPILLSIMFSSMLMDAYRDECPGIHINFRTDGVYDLLFADDCALKTTTEADMQRSMDLFAAGCANFALTINTGKKVVICRPTPGADHNAQCINVNGSELKNEGNHIFLGSTLSRIIRIKDKMIRRISKASRAIGRLSVSEWNSHGLHLPTKMKVNKAVVLTTLSYVGEAWTV</sequence>
<dbReference type="Pfam" id="PF00078">
    <property type="entry name" value="RVT_1"/>
    <property type="match status" value="1"/>
</dbReference>
<reference evidence="2 3" key="1">
    <citation type="submission" date="2018-11" db="EMBL/GenBank/DDBJ databases">
        <authorList>
            <consortium name="Pathogen Informatics"/>
        </authorList>
    </citation>
    <scope>NUCLEOTIDE SEQUENCE [LARGE SCALE GENOMIC DNA]</scope>
</reference>
<name>A0A3P7LM98_DIBLA</name>
<dbReference type="Proteomes" id="UP000281553">
    <property type="component" value="Unassembled WGS sequence"/>
</dbReference>
<dbReference type="OrthoDB" id="413835at2759"/>
<dbReference type="InterPro" id="IPR000477">
    <property type="entry name" value="RT_dom"/>
</dbReference>